<reference evidence="2 3" key="2">
    <citation type="submission" date="2019-05" db="EMBL/GenBank/DDBJ databases">
        <authorList>
            <person name="Suflita J.M."/>
            <person name="Marks C.R."/>
        </authorList>
    </citation>
    <scope>NUCLEOTIDE SEQUENCE [LARGE SCALE GENOMIC DNA]</scope>
    <source>
        <strain evidence="2 3">ALDC</strain>
    </source>
</reference>
<dbReference type="GO" id="GO:0008270">
    <property type="term" value="F:zinc ion binding"/>
    <property type="evidence" value="ECO:0007669"/>
    <property type="project" value="InterPro"/>
</dbReference>
<evidence type="ECO:0000313" key="2">
    <source>
        <dbReference type="EMBL" id="QCQ20750.1"/>
    </source>
</evidence>
<reference evidence="2 3" key="1">
    <citation type="submission" date="2019-05" db="EMBL/GenBank/DDBJ databases">
        <title>The Complete Genome Sequence of the n-alkane-degrading Desulfoglaeba alkanexedens ALDC reveals multiple alkylsuccinate synthase gene clusters.</title>
        <authorList>
            <person name="Callaghan A.V."/>
            <person name="Davidova I.A."/>
            <person name="Duncan K.E."/>
            <person name="Morris B."/>
            <person name="McInerney M.J."/>
        </authorList>
    </citation>
    <scope>NUCLEOTIDE SEQUENCE [LARGE SCALE GENOMIC DNA]</scope>
    <source>
        <strain evidence="2 3">ALDC</strain>
    </source>
</reference>
<dbReference type="RefSeq" id="WP_137422720.1">
    <property type="nucleotide sequence ID" value="NZ_CP040098.1"/>
</dbReference>
<dbReference type="Gene3D" id="3.50.80.10">
    <property type="entry name" value="D-tyrosyl-tRNA(Tyr) deacylase"/>
    <property type="match status" value="1"/>
</dbReference>
<dbReference type="InterPro" id="IPR023509">
    <property type="entry name" value="DTD-like_sf"/>
</dbReference>
<dbReference type="KEGG" id="dax:FDQ92_00140"/>
<feature type="domain" description="Threonyl-tRNA synthetase editing" evidence="1">
    <location>
        <begin position="1"/>
        <end position="136"/>
    </location>
</feature>
<dbReference type="GO" id="GO:0004829">
    <property type="term" value="F:threonine-tRNA ligase activity"/>
    <property type="evidence" value="ECO:0007669"/>
    <property type="project" value="InterPro"/>
</dbReference>
<dbReference type="OrthoDB" id="9789820at2"/>
<dbReference type="GO" id="GO:0005737">
    <property type="term" value="C:cytoplasm"/>
    <property type="evidence" value="ECO:0007669"/>
    <property type="project" value="InterPro"/>
</dbReference>
<gene>
    <name evidence="2" type="ORF">FDQ92_00140</name>
</gene>
<dbReference type="Pfam" id="PF08915">
    <property type="entry name" value="tRNA-Thr_ED"/>
    <property type="match status" value="1"/>
</dbReference>
<proteinExistence type="predicted"/>
<dbReference type="GO" id="GO:0005524">
    <property type="term" value="F:ATP binding"/>
    <property type="evidence" value="ECO:0007669"/>
    <property type="project" value="InterPro"/>
</dbReference>
<dbReference type="InterPro" id="IPR015011">
    <property type="entry name" value="Threonyl-tRNA_syn_edit_dom_arc"/>
</dbReference>
<name>A0A4P8KZB5_9BACT</name>
<keyword evidence="3" id="KW-1185">Reference proteome</keyword>
<accession>A0A4P8KZB5</accession>
<sequence>MKLLMFYAHDFWYRTHERVLETVPDVPSEETHREIAVIFYHAEETDRDREDKVAVKWVKNAKWLARKFGTQRILLHSFNHLASTKAPADVARRLAAVVRDRLERTGFTVSETPFGYQNEWKIHVSGDSLAKVFKEI</sequence>
<dbReference type="EMBL" id="CP040098">
    <property type="protein sequence ID" value="QCQ20750.1"/>
    <property type="molecule type" value="Genomic_DNA"/>
</dbReference>
<dbReference type="AlphaFoldDB" id="A0A4P8KZB5"/>
<organism evidence="2 3">
    <name type="scientific">Desulfoglaeba alkanexedens ALDC</name>
    <dbReference type="NCBI Taxonomy" id="980445"/>
    <lineage>
        <taxon>Bacteria</taxon>
        <taxon>Pseudomonadati</taxon>
        <taxon>Thermodesulfobacteriota</taxon>
        <taxon>Syntrophobacteria</taxon>
        <taxon>Syntrophobacterales</taxon>
        <taxon>Syntrophobacteraceae</taxon>
        <taxon>Desulfoglaeba</taxon>
    </lineage>
</organism>
<evidence type="ECO:0000313" key="3">
    <source>
        <dbReference type="Proteomes" id="UP000298602"/>
    </source>
</evidence>
<protein>
    <recommendedName>
        <fullName evidence="1">Threonyl-tRNA synthetase editing domain-containing protein</fullName>
    </recommendedName>
</protein>
<dbReference type="Proteomes" id="UP000298602">
    <property type="component" value="Chromosome"/>
</dbReference>
<evidence type="ECO:0000259" key="1">
    <source>
        <dbReference type="Pfam" id="PF08915"/>
    </source>
</evidence>